<feature type="transmembrane region" description="Helical" evidence="11">
    <location>
        <begin position="38"/>
        <end position="55"/>
    </location>
</feature>
<reference evidence="14 15" key="1">
    <citation type="submission" date="2016-11" db="EMBL/GenBank/DDBJ databases">
        <title>Draft Genome Assembly of Colletotrichum chlorophyti a pathogen of herbaceous plants.</title>
        <authorList>
            <person name="Gan P."/>
            <person name="Narusaka M."/>
            <person name="Tsushima A."/>
            <person name="Narusaka Y."/>
            <person name="Takano Y."/>
            <person name="Shirasu K."/>
        </authorList>
    </citation>
    <scope>NUCLEOTIDE SEQUENCE [LARGE SCALE GENOMIC DNA]</scope>
    <source>
        <strain evidence="14 15">NTL11</strain>
    </source>
</reference>
<keyword evidence="8 11" id="KW-1133">Transmembrane helix</keyword>
<dbReference type="SUPFAM" id="SSF90123">
    <property type="entry name" value="ABC transporter transmembrane region"/>
    <property type="match status" value="2"/>
</dbReference>
<feature type="transmembrane region" description="Helical" evidence="11">
    <location>
        <begin position="914"/>
        <end position="937"/>
    </location>
</feature>
<evidence type="ECO:0000256" key="8">
    <source>
        <dbReference type="ARBA" id="ARBA00022989"/>
    </source>
</evidence>
<evidence type="ECO:0000313" key="15">
    <source>
        <dbReference type="Proteomes" id="UP000186583"/>
    </source>
</evidence>
<evidence type="ECO:0000256" key="1">
    <source>
        <dbReference type="ARBA" id="ARBA00004651"/>
    </source>
</evidence>
<dbReference type="FunFam" id="1.20.1560.10:FF:000066">
    <property type="entry name" value="ABC multidrug transporter (Eurofung)"/>
    <property type="match status" value="1"/>
</dbReference>
<comment type="similarity">
    <text evidence="2">Belongs to the ABC transporter superfamily. ABCC family. Conjugate transporter (TC 3.A.1.208) subfamily.</text>
</comment>
<dbReference type="SMART" id="SM00382">
    <property type="entry name" value="AAA"/>
    <property type="match status" value="2"/>
</dbReference>
<dbReference type="PROSITE" id="PS50929">
    <property type="entry name" value="ABC_TM1F"/>
    <property type="match status" value="2"/>
</dbReference>
<keyword evidence="15" id="KW-1185">Reference proteome</keyword>
<dbReference type="FunFam" id="1.20.1560.10:FF:000055">
    <property type="entry name" value="ABC multidrug transporter (Eurofung)"/>
    <property type="match status" value="1"/>
</dbReference>
<evidence type="ECO:0000313" key="14">
    <source>
        <dbReference type="EMBL" id="OLN85338.1"/>
    </source>
</evidence>
<feature type="transmembrane region" description="Helical" evidence="11">
    <location>
        <begin position="537"/>
        <end position="567"/>
    </location>
</feature>
<dbReference type="InterPro" id="IPR044746">
    <property type="entry name" value="ABCC_6TM_D1"/>
</dbReference>
<comment type="caution">
    <text evidence="14">The sequence shown here is derived from an EMBL/GenBank/DDBJ whole genome shotgun (WGS) entry which is preliminary data.</text>
</comment>
<protein>
    <submittedName>
        <fullName evidence="14">Metal resistance protein YCF1-like protein 2</fullName>
    </submittedName>
</protein>
<name>A0A1Q8RLY8_9PEZI</name>
<feature type="transmembrane region" description="Helical" evidence="11">
    <location>
        <begin position="107"/>
        <end position="126"/>
    </location>
</feature>
<dbReference type="Proteomes" id="UP000186583">
    <property type="component" value="Unassembled WGS sequence"/>
</dbReference>
<evidence type="ECO:0000256" key="9">
    <source>
        <dbReference type="ARBA" id="ARBA00023136"/>
    </source>
</evidence>
<dbReference type="Gene3D" id="1.20.1560.10">
    <property type="entry name" value="ABC transporter type 1, transmembrane domain"/>
    <property type="match status" value="2"/>
</dbReference>
<evidence type="ECO:0000256" key="6">
    <source>
        <dbReference type="ARBA" id="ARBA00022741"/>
    </source>
</evidence>
<dbReference type="Gene3D" id="3.40.50.300">
    <property type="entry name" value="P-loop containing nucleotide triphosphate hydrolases"/>
    <property type="match status" value="2"/>
</dbReference>
<evidence type="ECO:0000259" key="13">
    <source>
        <dbReference type="PROSITE" id="PS50929"/>
    </source>
</evidence>
<dbReference type="GO" id="GO:0005524">
    <property type="term" value="F:ATP binding"/>
    <property type="evidence" value="ECO:0007669"/>
    <property type="project" value="UniProtKB-KW"/>
</dbReference>
<dbReference type="InterPro" id="IPR044726">
    <property type="entry name" value="ABCC_6TM_D2"/>
</dbReference>
<feature type="transmembrane region" description="Helical" evidence="11">
    <location>
        <begin position="496"/>
        <end position="517"/>
    </location>
</feature>
<dbReference type="GO" id="GO:0140359">
    <property type="term" value="F:ABC-type transporter activity"/>
    <property type="evidence" value="ECO:0007669"/>
    <property type="project" value="InterPro"/>
</dbReference>
<feature type="domain" description="ABC transporter" evidence="12">
    <location>
        <begin position="629"/>
        <end position="862"/>
    </location>
</feature>
<dbReference type="InterPro" id="IPR017871">
    <property type="entry name" value="ABC_transporter-like_CS"/>
</dbReference>
<feature type="transmembrane region" description="Helical" evidence="11">
    <location>
        <begin position="1056"/>
        <end position="1075"/>
    </location>
</feature>
<dbReference type="PROSITE" id="PS00211">
    <property type="entry name" value="ABC_TRANSPORTER_1"/>
    <property type="match status" value="1"/>
</dbReference>
<evidence type="ECO:0000259" key="12">
    <source>
        <dbReference type="PROSITE" id="PS50893"/>
    </source>
</evidence>
<dbReference type="InterPro" id="IPR056227">
    <property type="entry name" value="TMD0_ABC"/>
</dbReference>
<evidence type="ECO:0000256" key="5">
    <source>
        <dbReference type="ARBA" id="ARBA00022692"/>
    </source>
</evidence>
<organism evidence="14 15">
    <name type="scientific">Colletotrichum chlorophyti</name>
    <dbReference type="NCBI Taxonomy" id="708187"/>
    <lineage>
        <taxon>Eukaryota</taxon>
        <taxon>Fungi</taxon>
        <taxon>Dikarya</taxon>
        <taxon>Ascomycota</taxon>
        <taxon>Pezizomycotina</taxon>
        <taxon>Sordariomycetes</taxon>
        <taxon>Hypocreomycetidae</taxon>
        <taxon>Glomerellales</taxon>
        <taxon>Glomerellaceae</taxon>
        <taxon>Colletotrichum</taxon>
    </lineage>
</organism>
<keyword evidence="6" id="KW-0547">Nucleotide-binding</keyword>
<dbReference type="Pfam" id="PF00664">
    <property type="entry name" value="ABC_membrane"/>
    <property type="match status" value="2"/>
</dbReference>
<evidence type="ECO:0000256" key="10">
    <source>
        <dbReference type="ARBA" id="ARBA00023180"/>
    </source>
</evidence>
<keyword evidence="4" id="KW-1003">Cell membrane</keyword>
<dbReference type="InterPro" id="IPR027417">
    <property type="entry name" value="P-loop_NTPase"/>
</dbReference>
<dbReference type="InterPro" id="IPR050173">
    <property type="entry name" value="ABC_transporter_C-like"/>
</dbReference>
<evidence type="ECO:0000256" key="11">
    <source>
        <dbReference type="SAM" id="Phobius"/>
    </source>
</evidence>
<keyword evidence="5 11" id="KW-0812">Transmembrane</keyword>
<dbReference type="FunFam" id="3.40.50.300:FF:002145">
    <property type="entry name" value="ABC transporter (MsbA subfamily)"/>
    <property type="match status" value="1"/>
</dbReference>
<dbReference type="InterPro" id="IPR011527">
    <property type="entry name" value="ABC1_TM_dom"/>
</dbReference>
<dbReference type="OrthoDB" id="6500128at2759"/>
<dbReference type="PROSITE" id="PS50893">
    <property type="entry name" value="ABC_TRANSPORTER_2"/>
    <property type="match status" value="2"/>
</dbReference>
<dbReference type="GO" id="GO:0005886">
    <property type="term" value="C:plasma membrane"/>
    <property type="evidence" value="ECO:0007669"/>
    <property type="project" value="UniProtKB-SubCell"/>
</dbReference>
<evidence type="ECO:0000256" key="3">
    <source>
        <dbReference type="ARBA" id="ARBA00022448"/>
    </source>
</evidence>
<dbReference type="PANTHER" id="PTHR24223">
    <property type="entry name" value="ATP-BINDING CASSETTE SUB-FAMILY C"/>
    <property type="match status" value="1"/>
</dbReference>
<evidence type="ECO:0000256" key="4">
    <source>
        <dbReference type="ARBA" id="ARBA00022475"/>
    </source>
</evidence>
<dbReference type="Pfam" id="PF00005">
    <property type="entry name" value="ABC_tran"/>
    <property type="match status" value="2"/>
</dbReference>
<feature type="transmembrane region" description="Helical" evidence="11">
    <location>
        <begin position="988"/>
        <end position="1009"/>
    </location>
</feature>
<feature type="transmembrane region" description="Helical" evidence="11">
    <location>
        <begin position="1029"/>
        <end position="1049"/>
    </location>
</feature>
<feature type="transmembrane region" description="Helical" evidence="11">
    <location>
        <begin position="1172"/>
        <end position="1196"/>
    </location>
</feature>
<evidence type="ECO:0000256" key="7">
    <source>
        <dbReference type="ARBA" id="ARBA00022840"/>
    </source>
</evidence>
<dbReference type="GO" id="GO:0016887">
    <property type="term" value="F:ATP hydrolysis activity"/>
    <property type="evidence" value="ECO:0007669"/>
    <property type="project" value="InterPro"/>
</dbReference>
<accession>A0A1Q8RLY8</accession>
<feature type="domain" description="ABC transporter" evidence="12">
    <location>
        <begin position="1236"/>
        <end position="1460"/>
    </location>
</feature>
<dbReference type="PANTHER" id="PTHR24223:SF399">
    <property type="entry name" value="ABC TRANSPORTER ATNG"/>
    <property type="match status" value="1"/>
</dbReference>
<keyword evidence="3" id="KW-0813">Transport</keyword>
<dbReference type="SUPFAM" id="SSF52540">
    <property type="entry name" value="P-loop containing nucleoside triphosphate hydrolases"/>
    <property type="match status" value="2"/>
</dbReference>
<feature type="domain" description="ABC transmembrane type-1" evidence="13">
    <location>
        <begin position="284"/>
        <end position="562"/>
    </location>
</feature>
<feature type="domain" description="ABC transmembrane type-1" evidence="13">
    <location>
        <begin position="923"/>
        <end position="1197"/>
    </location>
</feature>
<dbReference type="Pfam" id="PF24357">
    <property type="entry name" value="TMD0_ABC"/>
    <property type="match status" value="1"/>
</dbReference>
<dbReference type="CDD" id="cd18580">
    <property type="entry name" value="ABC_6TM_ABCC_D2"/>
    <property type="match status" value="1"/>
</dbReference>
<dbReference type="STRING" id="708187.A0A1Q8RLY8"/>
<keyword evidence="10" id="KW-0325">Glycoprotein</keyword>
<keyword evidence="9 11" id="KW-0472">Membrane</keyword>
<feature type="transmembrane region" description="Helical" evidence="11">
    <location>
        <begin position="317"/>
        <end position="337"/>
    </location>
</feature>
<dbReference type="InterPro" id="IPR036640">
    <property type="entry name" value="ABC1_TM_sf"/>
</dbReference>
<gene>
    <name evidence="14" type="ORF">CCHL11_04273</name>
</gene>
<feature type="transmembrane region" description="Helical" evidence="11">
    <location>
        <begin position="1140"/>
        <end position="1160"/>
    </location>
</feature>
<keyword evidence="7" id="KW-0067">ATP-binding</keyword>
<dbReference type="EMBL" id="MPGH01000181">
    <property type="protein sequence ID" value="OLN85338.1"/>
    <property type="molecule type" value="Genomic_DNA"/>
</dbReference>
<dbReference type="InterPro" id="IPR003593">
    <property type="entry name" value="AAA+_ATPase"/>
</dbReference>
<feature type="transmembrane region" description="Helical" evidence="11">
    <location>
        <begin position="957"/>
        <end position="976"/>
    </location>
</feature>
<feature type="transmembrane region" description="Helical" evidence="11">
    <location>
        <begin position="414"/>
        <end position="437"/>
    </location>
</feature>
<proteinExistence type="inferred from homology"/>
<comment type="subcellular location">
    <subcellularLocation>
        <location evidence="1">Cell membrane</location>
        <topology evidence="1">Multi-pass membrane protein</topology>
    </subcellularLocation>
</comment>
<evidence type="ECO:0000256" key="2">
    <source>
        <dbReference type="ARBA" id="ARBA00009726"/>
    </source>
</evidence>
<dbReference type="InterPro" id="IPR003439">
    <property type="entry name" value="ABC_transporter-like_ATP-bd"/>
</dbReference>
<feature type="transmembrane region" description="Helical" evidence="11">
    <location>
        <begin position="75"/>
        <end position="95"/>
    </location>
</feature>
<dbReference type="CDD" id="cd18579">
    <property type="entry name" value="ABC_6TM_ABCC_D1"/>
    <property type="match status" value="1"/>
</dbReference>
<sequence>MWDPHPACPSGRDNSFGPWAGELCRGGFDFTLLFEESILAMPLQCLLLIALPVHASRLARSDVKVVTSMLRPLKACASIILIALNVALLVLWSAASPSTITRTRATIPTAVLTLVASLAVGLLSWLEHERSVRPSFVLSTYLFLSVLLDTARARTLWMLGPSRTIPAVFTCTLALRAILILLESTEKRGILVPKHKGYSKEVTSGTFNRSVFFWLTSLFINGYRKILRLDDLYPLDPKLASEPLYKKLAEQWDKVPDTTVPGALFNTWLRTFAGPLTTAIVPKLFQIAFNYAQPFLIDEAISLASLPQTQPHNNRGFGLIGAYVLVYTGIAVATGQYDWRNQRVASMTRGSVTALVYRKALRLDLTSPNVSPSGALTLVGTDSETISQGIIQLHEVWSGLLEIGIGIYLIYRQLGAACAMPVALIFVVLIATAVLAIPTGKASADWIKASQDRVTTTAKTLGNIKWLKISGLNDVAFSVIQKLRGSELEVSRRFRILLGISMMFLICTPIWSPILTFSTFVGTAAGGESSLTISKTFTALSILILINQPLVGIVMSLPLLAAAIASFQRIQDFLNAKERVDRRLANGSDRLLEKAPTEDVVSQAIPSDNASTRDFELVDMQKTNSTSSRLAEDIAATVKGTFSWSDESKPVIDIGGWDIRRHAFTLVLGPVGCGKSTLLKCLLGELSTFKGTVRTNFSGVTYCGQTAWIPNDTVRNIIVGHAAFEQSWYHTVIDACALKQDIAGWPKGDETAAGTKGISMSGGQKHRLAIARALYARQEFLVLDDVFSGLDSGTEDLVFNSLLGSNGLLRNSDTTVLLASSESRRITYADNVLFLNEDGQIREWEASQNNASISRLTKHGIEMADEQQTGPPLTTADAERRPETVLGLLEDQAESARQLGDWGMYQFYAKAAGWFSLTAFAGAMIVFAFCDSFPDIWLKWWAESNERRPNQDIGKWLGVYVALGVGSVVSVLFGMWQLFIVIINKSGVYFHGVLLNTASGAPMSFHSSVDSGVTVNRFSQDLQLIDMELPAAALGLAVGVSFGVAKFIIISVSSRYMAAIIPLLIPVFYAIQHFYLRTSRQMRLLDIEHKAPLYTQLIETLEGLATIRAFRWEAAFEKTNFRRLDESQRPSYLLTCLQRWLTFTVDMVIAVIATVLIVLVTTLREQIGPGFIGVALTNILAFSGTVKAIITSWVMLEVSLGAVARVRNFALTTEPEGGSGEGLTEPEAEWPILGAIEFSDVTASYPSSGTVLKGVSMSIQPGQKVAVGKSSLMLCLLRMMDLDSGTIKIDGVDISTLRHEYVRSKLVAVPQESYVFDGTVRLNLDPGESLPDSDLVSVLEKVQLWFKVEERGGLDAVIDDKFFSQGEAQLLVFARAMLRNSKVLILDEVTSSLDGDSSQVIDNVLRTWFRDWTIFAIAHKLDSILDFDRVAVVDAGVVVEYGEPRELLGRDSSFRELHQRSSRKSE</sequence>